<dbReference type="VEuPathDB" id="AmoebaDB:EIN_091160"/>
<dbReference type="InterPro" id="IPR011009">
    <property type="entry name" value="Kinase-like_dom_sf"/>
</dbReference>
<sequence length="391" mass="44751">MTKMGDDVLSNKQEISFGDQNDEIDIGVETRELLCVGNGSKSRLKVQISTKTDTNKYTIRTEPQIVTLKCGFACEFEIFLTPYCTMQLIDEIIIIALDLTTGKQNTTSIKITAQTKNSTRLDYDEIIEEKKLGEGSFGIVYQGTYRGNVVAIKKMKQITNETNKLSEFEKEVEMLDKFRSEYIVHFYGAVLIPNKICMVTEFAHFGSLQDLILNVNNEQIKMNMRLKMILDASEGILYLHENGILHRDIKPDNILVFSLDLNDKANAKLTDFGSARNINLLMTNMTFTKGIGTPKYMAPEILEGLKYTKSSDVFSFGITMYEVFGWCDAYPKQSFKFPWKIAEFVMSKKRLVKKESIPDGLFVLIQNCWKHNKTERIGIKEVTNILEKKRF</sequence>
<evidence type="ECO:0000256" key="1">
    <source>
        <dbReference type="ARBA" id="ARBA00022527"/>
    </source>
</evidence>
<dbReference type="Proteomes" id="UP000014680">
    <property type="component" value="Unassembled WGS sequence"/>
</dbReference>
<keyword evidence="7" id="KW-0808">Transferase</keyword>
<dbReference type="InterPro" id="IPR008271">
    <property type="entry name" value="Ser/Thr_kinase_AS"/>
</dbReference>
<keyword evidence="3 4" id="KW-0067">ATP-binding</keyword>
<dbReference type="InterPro" id="IPR001245">
    <property type="entry name" value="Ser-Thr/Tyr_kinase_cat_dom"/>
</dbReference>
<evidence type="ECO:0000256" key="5">
    <source>
        <dbReference type="RuleBase" id="RU000304"/>
    </source>
</evidence>
<name>A0A0A1TXW8_ENTIV</name>
<dbReference type="SUPFAM" id="SSF56112">
    <property type="entry name" value="Protein kinase-like (PK-like)"/>
    <property type="match status" value="1"/>
</dbReference>
<comment type="similarity">
    <text evidence="5">Belongs to the protein kinase superfamily.</text>
</comment>
<reference evidence="7 8" key="1">
    <citation type="submission" date="2012-10" db="EMBL/GenBank/DDBJ databases">
        <authorList>
            <person name="Zafar N."/>
            <person name="Inman J."/>
            <person name="Hall N."/>
            <person name="Lorenzi H."/>
            <person name="Caler E."/>
        </authorList>
    </citation>
    <scope>NUCLEOTIDE SEQUENCE [LARGE SCALE GENOMIC DNA]</scope>
    <source>
        <strain evidence="7 8">IP1</strain>
    </source>
</reference>
<dbReference type="Pfam" id="PF07714">
    <property type="entry name" value="PK_Tyr_Ser-Thr"/>
    <property type="match status" value="1"/>
</dbReference>
<feature type="binding site" evidence="4">
    <location>
        <position position="154"/>
    </location>
    <ligand>
        <name>ATP</name>
        <dbReference type="ChEBI" id="CHEBI:30616"/>
    </ligand>
</feature>
<dbReference type="OrthoDB" id="4062651at2759"/>
<dbReference type="AlphaFoldDB" id="A0A0A1TXW8"/>
<gene>
    <name evidence="7" type="ORF">EIN_091160</name>
</gene>
<evidence type="ECO:0000256" key="4">
    <source>
        <dbReference type="PROSITE-ProRule" id="PRU10141"/>
    </source>
</evidence>
<dbReference type="KEGG" id="eiv:EIN_091160"/>
<dbReference type="PROSITE" id="PS00107">
    <property type="entry name" value="PROTEIN_KINASE_ATP"/>
    <property type="match status" value="1"/>
</dbReference>
<dbReference type="SMART" id="SM00220">
    <property type="entry name" value="S_TKc"/>
    <property type="match status" value="1"/>
</dbReference>
<dbReference type="RefSeq" id="XP_004183749.1">
    <property type="nucleotide sequence ID" value="XM_004183701.1"/>
</dbReference>
<keyword evidence="7" id="KW-0418">Kinase</keyword>
<evidence type="ECO:0000256" key="2">
    <source>
        <dbReference type="ARBA" id="ARBA00022741"/>
    </source>
</evidence>
<dbReference type="EC" id="2.7.10.2" evidence="7"/>
<dbReference type="OMA" id="MIFRNYP"/>
<dbReference type="GO" id="GO:0005524">
    <property type="term" value="F:ATP binding"/>
    <property type="evidence" value="ECO:0007669"/>
    <property type="project" value="UniProtKB-UniRule"/>
</dbReference>
<dbReference type="Gene3D" id="3.30.200.20">
    <property type="entry name" value="Phosphorylase Kinase, domain 1"/>
    <property type="match status" value="1"/>
</dbReference>
<proteinExistence type="inferred from homology"/>
<dbReference type="Gene3D" id="1.10.510.10">
    <property type="entry name" value="Transferase(Phosphotransferase) domain 1"/>
    <property type="match status" value="1"/>
</dbReference>
<dbReference type="GO" id="GO:0004715">
    <property type="term" value="F:non-membrane spanning protein tyrosine kinase activity"/>
    <property type="evidence" value="ECO:0007669"/>
    <property type="project" value="UniProtKB-EC"/>
</dbReference>
<evidence type="ECO:0000256" key="3">
    <source>
        <dbReference type="ARBA" id="ARBA00022840"/>
    </source>
</evidence>
<dbReference type="EMBL" id="KB207130">
    <property type="protein sequence ID" value="ELP84403.1"/>
    <property type="molecule type" value="Genomic_DNA"/>
</dbReference>
<dbReference type="InterPro" id="IPR000719">
    <property type="entry name" value="Prot_kinase_dom"/>
</dbReference>
<dbReference type="PRINTS" id="PR00109">
    <property type="entry name" value="TYRKINASE"/>
</dbReference>
<dbReference type="GeneID" id="14883361"/>
<dbReference type="PROSITE" id="PS00108">
    <property type="entry name" value="PROTEIN_KINASE_ST"/>
    <property type="match status" value="1"/>
</dbReference>
<evidence type="ECO:0000259" key="6">
    <source>
        <dbReference type="PROSITE" id="PS50011"/>
    </source>
</evidence>
<dbReference type="InterPro" id="IPR017441">
    <property type="entry name" value="Protein_kinase_ATP_BS"/>
</dbReference>
<dbReference type="PANTHER" id="PTHR45756">
    <property type="entry name" value="PALMITOYLTRANSFERASE"/>
    <property type="match status" value="1"/>
</dbReference>
<protein>
    <submittedName>
        <fullName evidence="7">Serine/threonine protein kinase HT1, putative</fullName>
        <ecNumber evidence="7">2.7.10.2</ecNumber>
    </submittedName>
</protein>
<dbReference type="GO" id="GO:0004674">
    <property type="term" value="F:protein serine/threonine kinase activity"/>
    <property type="evidence" value="ECO:0007669"/>
    <property type="project" value="UniProtKB-KW"/>
</dbReference>
<keyword evidence="1 5" id="KW-0723">Serine/threonine-protein kinase</keyword>
<evidence type="ECO:0000313" key="8">
    <source>
        <dbReference type="Proteomes" id="UP000014680"/>
    </source>
</evidence>
<evidence type="ECO:0000313" key="7">
    <source>
        <dbReference type="EMBL" id="ELP84403.1"/>
    </source>
</evidence>
<keyword evidence="8" id="KW-1185">Reference proteome</keyword>
<keyword evidence="2 4" id="KW-0547">Nucleotide-binding</keyword>
<dbReference type="PROSITE" id="PS50011">
    <property type="entry name" value="PROTEIN_KINASE_DOM"/>
    <property type="match status" value="1"/>
</dbReference>
<feature type="domain" description="Protein kinase" evidence="6">
    <location>
        <begin position="126"/>
        <end position="391"/>
    </location>
</feature>
<dbReference type="PANTHER" id="PTHR45756:SF1">
    <property type="entry name" value="PROTEIN KINASE DOMAIN CONTAINING PROTEIN"/>
    <property type="match status" value="1"/>
</dbReference>
<dbReference type="CDD" id="cd13999">
    <property type="entry name" value="STKc_MAP3K-like"/>
    <property type="match status" value="1"/>
</dbReference>
<organism evidence="7 8">
    <name type="scientific">Entamoeba invadens IP1</name>
    <dbReference type="NCBI Taxonomy" id="370355"/>
    <lineage>
        <taxon>Eukaryota</taxon>
        <taxon>Amoebozoa</taxon>
        <taxon>Evosea</taxon>
        <taxon>Archamoebae</taxon>
        <taxon>Mastigamoebida</taxon>
        <taxon>Entamoebidae</taxon>
        <taxon>Entamoeba</taxon>
    </lineage>
</organism>
<accession>A0A0A1TXW8</accession>
<dbReference type="InterPro" id="IPR053215">
    <property type="entry name" value="TKL_Ser/Thr_kinase"/>
</dbReference>